<dbReference type="RefSeq" id="WP_349278728.1">
    <property type="nucleotide sequence ID" value="NZ_CBCSCU010000026.1"/>
</dbReference>
<sequence length="103" mass="12107">MFKVTIIKNIWDSQSPVDSARFAALERRQELPFAPYPGLELFWGLERPHRVVNVRWEIQNTIFVCKVEDEFPNELDVDGLDFDELVEAAQLNDWALLKVYEPK</sequence>
<proteinExistence type="predicted"/>
<organism evidence="1">
    <name type="scientific">Polaromonas hydrogenivorans</name>
    <dbReference type="NCBI Taxonomy" id="335476"/>
    <lineage>
        <taxon>Bacteria</taxon>
        <taxon>Pseudomonadati</taxon>
        <taxon>Pseudomonadota</taxon>
        <taxon>Betaproteobacteria</taxon>
        <taxon>Burkholderiales</taxon>
        <taxon>Comamonadaceae</taxon>
        <taxon>Polaromonas</taxon>
    </lineage>
</organism>
<gene>
    <name evidence="1" type="ORF">ABLV49_18455</name>
</gene>
<accession>A0AAU7LSD1</accession>
<dbReference type="EMBL" id="CP157675">
    <property type="protein sequence ID" value="XBP69833.1"/>
    <property type="molecule type" value="Genomic_DNA"/>
</dbReference>
<evidence type="ECO:0000313" key="1">
    <source>
        <dbReference type="EMBL" id="XBP69833.1"/>
    </source>
</evidence>
<protein>
    <submittedName>
        <fullName evidence="1">Uncharacterized protein</fullName>
    </submittedName>
</protein>
<dbReference type="AlphaFoldDB" id="A0AAU7LSD1"/>
<reference evidence="1" key="1">
    <citation type="submission" date="2024-05" db="EMBL/GenBank/DDBJ databases">
        <authorList>
            <person name="Bunk B."/>
            <person name="Swiderski J."/>
            <person name="Sproer C."/>
            <person name="Thiel V."/>
        </authorList>
    </citation>
    <scope>NUCLEOTIDE SEQUENCE</scope>
    <source>
        <strain evidence="1">DSM 17735</strain>
    </source>
</reference>
<name>A0AAU7LSD1_9BURK</name>